<proteinExistence type="inferred from homology"/>
<dbReference type="EMBL" id="LJZR01000025">
    <property type="protein sequence ID" value="KPQ33914.1"/>
    <property type="molecule type" value="Genomic_DNA"/>
</dbReference>
<dbReference type="GO" id="GO:0002128">
    <property type="term" value="P:tRNA nucleoside ribose methylation"/>
    <property type="evidence" value="ECO:0007669"/>
    <property type="project" value="TreeGrafter"/>
</dbReference>
<evidence type="ECO:0000256" key="3">
    <source>
        <dbReference type="ARBA" id="ARBA00022679"/>
    </source>
</evidence>
<dbReference type="InterPro" id="IPR001537">
    <property type="entry name" value="SpoU_MeTrfase"/>
</dbReference>
<dbReference type="GO" id="GO:0008173">
    <property type="term" value="F:RNA methyltransferase activity"/>
    <property type="evidence" value="ECO:0007669"/>
    <property type="project" value="InterPro"/>
</dbReference>
<dbReference type="EC" id="2.1.1.-" evidence="6"/>
<dbReference type="PATRIC" id="fig|1666911.3.peg.1050"/>
<reference evidence="6 7" key="1">
    <citation type="submission" date="2015-09" db="EMBL/GenBank/DDBJ databases">
        <title>Identification and resolution of microdiversity through metagenomic sequencing of parallel consortia.</title>
        <authorList>
            <person name="Nelson W.C."/>
            <person name="Romine M.F."/>
            <person name="Lindemann S.R."/>
        </authorList>
    </citation>
    <scope>NUCLEOTIDE SEQUENCE [LARGE SCALE GENOMIC DNA]</scope>
    <source>
        <strain evidence="6">Ana</strain>
    </source>
</reference>
<dbReference type="InterPro" id="IPR004384">
    <property type="entry name" value="RNA_MeTrfase_TrmJ/LasT"/>
</dbReference>
<dbReference type="GO" id="GO:0005829">
    <property type="term" value="C:cytosol"/>
    <property type="evidence" value="ECO:0007669"/>
    <property type="project" value="TreeGrafter"/>
</dbReference>
<dbReference type="Proteomes" id="UP000050465">
    <property type="component" value="Unassembled WGS sequence"/>
</dbReference>
<keyword evidence="3 6" id="KW-0808">Transferase</keyword>
<dbReference type="Pfam" id="PF00588">
    <property type="entry name" value="SpoU_methylase"/>
    <property type="match status" value="1"/>
</dbReference>
<dbReference type="CDD" id="cd18093">
    <property type="entry name" value="SpoU-like_TrmJ"/>
    <property type="match status" value="1"/>
</dbReference>
<feature type="domain" description="tRNA/rRNA methyltransferase SpoU type" evidence="5">
    <location>
        <begin position="46"/>
        <end position="194"/>
    </location>
</feature>
<keyword evidence="4" id="KW-0949">S-adenosyl-L-methionine</keyword>
<dbReference type="AlphaFoldDB" id="A0A0N8KMJ5"/>
<evidence type="ECO:0000256" key="2">
    <source>
        <dbReference type="ARBA" id="ARBA00022603"/>
    </source>
</evidence>
<keyword evidence="2 6" id="KW-0489">Methyltransferase</keyword>
<protein>
    <submittedName>
        <fullName evidence="6">tRNA/rRNA methyltransferase</fullName>
        <ecNumber evidence="6">2.1.1.-</ecNumber>
    </submittedName>
</protein>
<evidence type="ECO:0000259" key="5">
    <source>
        <dbReference type="Pfam" id="PF00588"/>
    </source>
</evidence>
<evidence type="ECO:0000313" key="7">
    <source>
        <dbReference type="Proteomes" id="UP000050465"/>
    </source>
</evidence>
<dbReference type="Gene3D" id="3.40.1280.10">
    <property type="match status" value="1"/>
</dbReference>
<evidence type="ECO:0000313" key="6">
    <source>
        <dbReference type="EMBL" id="KPQ33914.1"/>
    </source>
</evidence>
<sequence length="281" mass="31629">MYPKPTHQKSTHQKSTHFGWGIEDNRNTGSYLFEFHWDFSSVIQFSFILVEPGEAGNIGAAARAMNTMGYTDLRLVRPQADHLSGIAKAFAHGSEHILEAAPVYEDLKDAIADIDLACATTARHRLQKYHYASVRDLPDALQQKGDLLQRVAIVFGSERSGLSNSDVDLCDLITNIPQVRPQPSLNLSQAVMVYSFTLAQQHTQVQIKDQRISSEAMPPAQYAQLKTALVQLLNKVGVHQRHQRYVEKALARLGYEDLYLLQSIRAFVENKINALEQKTRE</sequence>
<dbReference type="PANTHER" id="PTHR42786:SF1">
    <property type="entry name" value="TRNA (CYTIDINE_URIDINE-2'-O-)-METHYLTRANSFERASE TRMJ"/>
    <property type="match status" value="1"/>
</dbReference>
<comment type="caution">
    <text evidence="6">The sequence shown here is derived from an EMBL/GenBank/DDBJ whole genome shotgun (WGS) entry which is preliminary data.</text>
</comment>
<dbReference type="STRING" id="1666911.HLUCCA11_16660"/>
<name>A0A0N8KMJ5_9CYAN</name>
<evidence type="ECO:0000256" key="4">
    <source>
        <dbReference type="ARBA" id="ARBA00022691"/>
    </source>
</evidence>
<dbReference type="GO" id="GO:0003723">
    <property type="term" value="F:RNA binding"/>
    <property type="evidence" value="ECO:0007669"/>
    <property type="project" value="InterPro"/>
</dbReference>
<dbReference type="SUPFAM" id="SSF75217">
    <property type="entry name" value="alpha/beta knot"/>
    <property type="match status" value="1"/>
</dbReference>
<organism evidence="6 7">
    <name type="scientific">Phormidesmis priestleyi Ana</name>
    <dbReference type="NCBI Taxonomy" id="1666911"/>
    <lineage>
        <taxon>Bacteria</taxon>
        <taxon>Bacillati</taxon>
        <taxon>Cyanobacteriota</taxon>
        <taxon>Cyanophyceae</taxon>
        <taxon>Leptolyngbyales</taxon>
        <taxon>Leptolyngbyaceae</taxon>
        <taxon>Phormidesmis</taxon>
    </lineage>
</organism>
<dbReference type="PANTHER" id="PTHR42786">
    <property type="entry name" value="TRNA/RRNA METHYLTRANSFERASE"/>
    <property type="match status" value="1"/>
</dbReference>
<accession>A0A0N8KMJ5</accession>
<evidence type="ECO:0000256" key="1">
    <source>
        <dbReference type="ARBA" id="ARBA00007228"/>
    </source>
</evidence>
<dbReference type="InterPro" id="IPR029026">
    <property type="entry name" value="tRNA_m1G_MTases_N"/>
</dbReference>
<comment type="similarity">
    <text evidence="1">Belongs to the class IV-like SAM-binding methyltransferase superfamily. RNA methyltransferase TrmH family.</text>
</comment>
<gene>
    <name evidence="6" type="primary">lasT-2</name>
    <name evidence="6" type="ORF">HLUCCA11_16660</name>
</gene>
<dbReference type="InterPro" id="IPR029028">
    <property type="entry name" value="Alpha/beta_knot_MTases"/>
</dbReference>